<evidence type="ECO:0000256" key="2">
    <source>
        <dbReference type="ARBA" id="ARBA00004236"/>
    </source>
</evidence>
<dbReference type="InterPro" id="IPR006202">
    <property type="entry name" value="Neur_chan_lig-bd"/>
</dbReference>
<dbReference type="WBParaSite" id="scaffold1228_cov289.g2693">
    <property type="protein sequence ID" value="scaffold1228_cov289.g2693"/>
    <property type="gene ID" value="scaffold1228_cov289.g2693"/>
</dbReference>
<dbReference type="InterPro" id="IPR019332">
    <property type="entry name" value="OSCP1"/>
</dbReference>
<evidence type="ECO:0000259" key="15">
    <source>
        <dbReference type="Pfam" id="PF02932"/>
    </source>
</evidence>
<feature type="compositionally biased region" description="Low complexity" evidence="11">
    <location>
        <begin position="633"/>
        <end position="649"/>
    </location>
</feature>
<evidence type="ECO:0000256" key="6">
    <source>
        <dbReference type="ARBA" id="ARBA00022729"/>
    </source>
</evidence>
<evidence type="ECO:0000313" key="17">
    <source>
        <dbReference type="WBParaSite" id="scaffold1228_cov289.g2693"/>
    </source>
</evidence>
<evidence type="ECO:0000256" key="3">
    <source>
        <dbReference type="ARBA" id="ARBA00022448"/>
    </source>
</evidence>
<comment type="subcellular location">
    <subcellularLocation>
        <location evidence="2">Cell membrane</location>
    </subcellularLocation>
    <subcellularLocation>
        <location evidence="1">Membrane</location>
        <topology evidence="1">Multi-pass membrane protein</topology>
    </subcellularLocation>
</comment>
<dbReference type="SUPFAM" id="SSF90112">
    <property type="entry name" value="Neurotransmitter-gated ion-channel transmembrane pore"/>
    <property type="match status" value="1"/>
</dbReference>
<evidence type="ECO:0000256" key="4">
    <source>
        <dbReference type="ARBA" id="ARBA00022475"/>
    </source>
</evidence>
<dbReference type="GO" id="GO:0005737">
    <property type="term" value="C:cytoplasm"/>
    <property type="evidence" value="ECO:0007669"/>
    <property type="project" value="TreeGrafter"/>
</dbReference>
<dbReference type="PRINTS" id="PR00252">
    <property type="entry name" value="NRIONCHANNEL"/>
</dbReference>
<keyword evidence="5 12" id="KW-0812">Transmembrane</keyword>
<keyword evidence="8" id="KW-0406">Ion transport</keyword>
<protein>
    <submittedName>
        <fullName evidence="17">Uncharacterized protein</fullName>
    </submittedName>
</protein>
<evidence type="ECO:0000259" key="14">
    <source>
        <dbReference type="Pfam" id="PF02931"/>
    </source>
</evidence>
<accession>A0A915LHI2</accession>
<name>A0A915LHI2_MELJA</name>
<feature type="transmembrane region" description="Helical" evidence="12">
    <location>
        <begin position="243"/>
        <end position="263"/>
    </location>
</feature>
<feature type="compositionally biased region" description="Basic and acidic residues" evidence="11">
    <location>
        <begin position="714"/>
        <end position="730"/>
    </location>
</feature>
<feature type="region of interest" description="Disordered" evidence="11">
    <location>
        <begin position="628"/>
        <end position="659"/>
    </location>
</feature>
<dbReference type="InterPro" id="IPR036719">
    <property type="entry name" value="Neuro-gated_channel_TM_sf"/>
</dbReference>
<dbReference type="InterPro" id="IPR038050">
    <property type="entry name" value="Neuro_actylchol_rec"/>
</dbReference>
<evidence type="ECO:0000256" key="7">
    <source>
        <dbReference type="ARBA" id="ARBA00022989"/>
    </source>
</evidence>
<feature type="domain" description="Neurotransmitter-gated ion-channel ligand-binding" evidence="14">
    <location>
        <begin position="37"/>
        <end position="241"/>
    </location>
</feature>
<keyword evidence="9 12" id="KW-0472">Membrane</keyword>
<dbReference type="GO" id="GO:0005230">
    <property type="term" value="F:extracellular ligand-gated monoatomic ion channel activity"/>
    <property type="evidence" value="ECO:0007669"/>
    <property type="project" value="InterPro"/>
</dbReference>
<feature type="transmembrane region" description="Helical" evidence="12">
    <location>
        <begin position="270"/>
        <end position="288"/>
    </location>
</feature>
<evidence type="ECO:0000256" key="9">
    <source>
        <dbReference type="ARBA" id="ARBA00023136"/>
    </source>
</evidence>
<evidence type="ECO:0000256" key="12">
    <source>
        <dbReference type="SAM" id="Phobius"/>
    </source>
</evidence>
<dbReference type="Gene3D" id="2.70.170.10">
    <property type="entry name" value="Neurotransmitter-gated ion-channel ligand-binding domain"/>
    <property type="match status" value="1"/>
</dbReference>
<keyword evidence="10" id="KW-0407">Ion channel</keyword>
<keyword evidence="16" id="KW-1185">Reference proteome</keyword>
<evidence type="ECO:0000256" key="10">
    <source>
        <dbReference type="ARBA" id="ARBA00023303"/>
    </source>
</evidence>
<dbReference type="InterPro" id="IPR006201">
    <property type="entry name" value="Neur_channel"/>
</dbReference>
<keyword evidence="7 12" id="KW-1133">Transmembrane helix</keyword>
<keyword evidence="4" id="KW-1003">Cell membrane</keyword>
<reference evidence="17" key="1">
    <citation type="submission" date="2022-11" db="UniProtKB">
        <authorList>
            <consortium name="WormBaseParasite"/>
        </authorList>
    </citation>
    <scope>IDENTIFICATION</scope>
</reference>
<sequence length="746" mass="85389">MYFLLFLIIFVNISLAKKEYLKQKKQSCSMPSSQGKSLMAQLLKEYDKATKPSGGILDVQAEVTIQDISSISEISSSFIVDLWFSQIWADPRLAYSHLSCKSNLSLDESLVQKIWTPNLCFTNSQNTYIHSSPESNILLIIYSNGTVWLNHRIRVQGRCTMGDGFANFPLDTQSCFLVLESCGYPIAEVRLSWLNWNPVSVASEKLQLPDFRFVNLTYTRLLRRYNAGAFDQLKINFEFKRLYGYYVVQAYLPSYLFVFISWISFWIDRYALPARILLCVNAACALIYQMGNVVQNLPRVSYLKALDLFFFVSIFFIFMSLCEMAIIGYFDKIYEIDQYRKAKSQRRFRSLLMGQTDQTMMVALRESNNNNNNENDGYYTTFREDLAGRYQNARGSVAQNVGNEKSVKVLCDIVAVMLGNSFLDELFEPKEMMSRQGLRQFFEQIAHSSVMRLNEASMDKLFDLMIMAVKYQFLLCKEPSELVLVTMNHIDGMKAIFQSNQQILSHLNYANTLLMDHFGDTPLWQMAIIRSELLTFLLGARVKVSLMLREHKQMEDGRFVLFPEGEQIELPYNAVVPGSVRYVENGALVRSENFPVDEHFKVSPDSYQDRTMVRGTTLGQNMYKTNTETEQLKPSTSLTQKQKTSKQSQEIPQTLNTTSGDELGLLSMLIENNNNQPIDDFELAALDKALNEMNLDKDKQKPLEKSPSTKGVKKGKDLLEMMDQTVEKKNLPPKRSGSAKRGGGKV</sequence>
<evidence type="ECO:0000313" key="16">
    <source>
        <dbReference type="Proteomes" id="UP000887561"/>
    </source>
</evidence>
<evidence type="ECO:0000256" key="1">
    <source>
        <dbReference type="ARBA" id="ARBA00004141"/>
    </source>
</evidence>
<dbReference type="InterPro" id="IPR006029">
    <property type="entry name" value="Neurotrans-gated_channel_TM"/>
</dbReference>
<dbReference type="Pfam" id="PF02931">
    <property type="entry name" value="Neur_chan_LBD"/>
    <property type="match status" value="1"/>
</dbReference>
<organism evidence="16 17">
    <name type="scientific">Meloidogyne javanica</name>
    <name type="common">Root-knot nematode worm</name>
    <dbReference type="NCBI Taxonomy" id="6303"/>
    <lineage>
        <taxon>Eukaryota</taxon>
        <taxon>Metazoa</taxon>
        <taxon>Ecdysozoa</taxon>
        <taxon>Nematoda</taxon>
        <taxon>Chromadorea</taxon>
        <taxon>Rhabditida</taxon>
        <taxon>Tylenchina</taxon>
        <taxon>Tylenchomorpha</taxon>
        <taxon>Tylenchoidea</taxon>
        <taxon>Meloidogynidae</taxon>
        <taxon>Meloidogyninae</taxon>
        <taxon>Meloidogyne</taxon>
        <taxon>Meloidogyne incognita group</taxon>
    </lineage>
</organism>
<dbReference type="PRINTS" id="PR00253">
    <property type="entry name" value="GABAARECEPTR"/>
</dbReference>
<evidence type="ECO:0000256" key="5">
    <source>
        <dbReference type="ARBA" id="ARBA00022692"/>
    </source>
</evidence>
<keyword evidence="6 13" id="KW-0732">Signal</keyword>
<dbReference type="CDD" id="cd18990">
    <property type="entry name" value="LGIC_ECD_GABAAR"/>
    <property type="match status" value="1"/>
</dbReference>
<feature type="domain" description="Neurotransmitter-gated ion-channel transmembrane" evidence="15">
    <location>
        <begin position="251"/>
        <end position="386"/>
    </location>
</feature>
<evidence type="ECO:0000256" key="13">
    <source>
        <dbReference type="SAM" id="SignalP"/>
    </source>
</evidence>
<dbReference type="Gene3D" id="1.20.58.390">
    <property type="entry name" value="Neurotransmitter-gated ion-channel transmembrane domain"/>
    <property type="match status" value="1"/>
</dbReference>
<dbReference type="Proteomes" id="UP000887561">
    <property type="component" value="Unplaced"/>
</dbReference>
<feature type="chain" id="PRO_5037127133" evidence="13">
    <location>
        <begin position="17"/>
        <end position="746"/>
    </location>
</feature>
<dbReference type="GO" id="GO:0005886">
    <property type="term" value="C:plasma membrane"/>
    <property type="evidence" value="ECO:0007669"/>
    <property type="project" value="UniProtKB-SubCell"/>
</dbReference>
<feature type="compositionally biased region" description="Polar residues" evidence="11">
    <location>
        <begin position="650"/>
        <end position="659"/>
    </location>
</feature>
<dbReference type="PANTHER" id="PTHR21439">
    <property type="entry name" value="OXIDORED-NITRO DOMAIN-CONTAINING PROTEIN"/>
    <property type="match status" value="1"/>
</dbReference>
<dbReference type="CDD" id="cd19049">
    <property type="entry name" value="LGIC_TM_anion"/>
    <property type="match status" value="1"/>
</dbReference>
<feature type="signal peptide" evidence="13">
    <location>
        <begin position="1"/>
        <end position="16"/>
    </location>
</feature>
<keyword evidence="3" id="KW-0813">Transport</keyword>
<proteinExistence type="predicted"/>
<evidence type="ECO:0000256" key="8">
    <source>
        <dbReference type="ARBA" id="ARBA00023065"/>
    </source>
</evidence>
<dbReference type="GO" id="GO:0004888">
    <property type="term" value="F:transmembrane signaling receptor activity"/>
    <property type="evidence" value="ECO:0007669"/>
    <property type="project" value="InterPro"/>
</dbReference>
<dbReference type="AlphaFoldDB" id="A0A915LHI2"/>
<dbReference type="InterPro" id="IPR036734">
    <property type="entry name" value="Neur_chan_lig-bd_sf"/>
</dbReference>
<feature type="transmembrane region" description="Helical" evidence="12">
    <location>
        <begin position="308"/>
        <end position="330"/>
    </location>
</feature>
<dbReference type="Pfam" id="PF10188">
    <property type="entry name" value="Oscp1"/>
    <property type="match status" value="1"/>
</dbReference>
<evidence type="ECO:0000256" key="11">
    <source>
        <dbReference type="SAM" id="MobiDB-lite"/>
    </source>
</evidence>
<dbReference type="PANTHER" id="PTHR21439:SF0">
    <property type="entry name" value="PROTEIN OSCP1"/>
    <property type="match status" value="1"/>
</dbReference>
<feature type="compositionally biased region" description="Basic and acidic residues" evidence="11">
    <location>
        <begin position="695"/>
        <end position="704"/>
    </location>
</feature>
<dbReference type="InterPro" id="IPR006028">
    <property type="entry name" value="GABAA/Glycine_rcpt"/>
</dbReference>
<feature type="region of interest" description="Disordered" evidence="11">
    <location>
        <begin position="695"/>
        <end position="746"/>
    </location>
</feature>
<dbReference type="Pfam" id="PF02932">
    <property type="entry name" value="Neur_chan_memb"/>
    <property type="match status" value="1"/>
</dbReference>
<dbReference type="SUPFAM" id="SSF63712">
    <property type="entry name" value="Nicotinic receptor ligand binding domain-like"/>
    <property type="match status" value="1"/>
</dbReference>